<dbReference type="AlphaFoldDB" id="D4ATT2"/>
<reference evidence="3" key="1">
    <citation type="journal article" date="2011" name="Genome Biol.">
        <title>Comparative and functional genomics provide insights into the pathogenicity of dermatophytic fungi.</title>
        <authorList>
            <person name="Burmester A."/>
            <person name="Shelest E."/>
            <person name="Gloeckner G."/>
            <person name="Heddergott C."/>
            <person name="Schindler S."/>
            <person name="Staib P."/>
            <person name="Heidel A."/>
            <person name="Felder M."/>
            <person name="Petzold A."/>
            <person name="Szafranski K."/>
            <person name="Feuermann M."/>
            <person name="Pedruzzi I."/>
            <person name="Priebe S."/>
            <person name="Groth M."/>
            <person name="Winkler R."/>
            <person name="Li W."/>
            <person name="Kniemeyer O."/>
            <person name="Schroeckh V."/>
            <person name="Hertweck C."/>
            <person name="Hube B."/>
            <person name="White T.C."/>
            <person name="Platzer M."/>
            <person name="Guthke R."/>
            <person name="Heitman J."/>
            <person name="Woestemeyer J."/>
            <person name="Zipfel P.F."/>
            <person name="Monod M."/>
            <person name="Brakhage A.A."/>
        </authorList>
    </citation>
    <scope>NUCLEOTIDE SEQUENCE [LARGE SCALE GENOMIC DNA]</scope>
    <source>
        <strain evidence="3">ATCC MYA-4681 / CBS 112371</strain>
    </source>
</reference>
<feature type="transmembrane region" description="Helical" evidence="1">
    <location>
        <begin position="90"/>
        <end position="123"/>
    </location>
</feature>
<dbReference type="HOGENOM" id="CLU_1677399_0_0_1"/>
<organism evidence="2 3">
    <name type="scientific">Arthroderma benhamiae (strain ATCC MYA-4681 / CBS 112371)</name>
    <name type="common">Trichophyton mentagrophytes</name>
    <dbReference type="NCBI Taxonomy" id="663331"/>
    <lineage>
        <taxon>Eukaryota</taxon>
        <taxon>Fungi</taxon>
        <taxon>Dikarya</taxon>
        <taxon>Ascomycota</taxon>
        <taxon>Pezizomycotina</taxon>
        <taxon>Eurotiomycetes</taxon>
        <taxon>Eurotiomycetidae</taxon>
        <taxon>Onygenales</taxon>
        <taxon>Arthrodermataceae</taxon>
        <taxon>Trichophyton</taxon>
    </lineage>
</organism>
<keyword evidence="1" id="KW-0472">Membrane</keyword>
<accession>D4ATT2</accession>
<keyword evidence="1" id="KW-0812">Transmembrane</keyword>
<comment type="caution">
    <text evidence="2">The sequence shown here is derived from an EMBL/GenBank/DDBJ whole genome shotgun (WGS) entry which is preliminary data.</text>
</comment>
<evidence type="ECO:0000313" key="2">
    <source>
        <dbReference type="EMBL" id="EFE33701.1"/>
    </source>
</evidence>
<dbReference type="GeneID" id="9521761"/>
<evidence type="ECO:0000256" key="1">
    <source>
        <dbReference type="SAM" id="Phobius"/>
    </source>
</evidence>
<name>D4ATT2_ARTBC</name>
<sequence length="157" mass="17808">MRRNADEEIKEEEEEKVQKKGKMGVYIDLREGLLHYLQTPLAVLVTLPASLSSSLSLSSRSLLLRIPFFTVSLHGVSSRCLFTVSLHGYLFTISVFTLSCWVSLSSQCVFTILFFTLLSYLLYSLCYLHVFTVTLPIPALSVSIFTLYLLFYPFTVS</sequence>
<dbReference type="KEGG" id="abe:ARB_07648"/>
<dbReference type="Proteomes" id="UP000008866">
    <property type="component" value="Unassembled WGS sequence"/>
</dbReference>
<evidence type="ECO:0008006" key="4">
    <source>
        <dbReference type="Google" id="ProtNLM"/>
    </source>
</evidence>
<dbReference type="RefSeq" id="XP_003014341.1">
    <property type="nucleotide sequence ID" value="XM_003014295.1"/>
</dbReference>
<feature type="transmembrane region" description="Helical" evidence="1">
    <location>
        <begin position="130"/>
        <end position="151"/>
    </location>
</feature>
<proteinExistence type="predicted"/>
<gene>
    <name evidence="2" type="ORF">ARB_07648</name>
</gene>
<dbReference type="EMBL" id="ABSU01000009">
    <property type="protein sequence ID" value="EFE33701.1"/>
    <property type="molecule type" value="Genomic_DNA"/>
</dbReference>
<keyword evidence="1" id="KW-1133">Transmembrane helix</keyword>
<protein>
    <recommendedName>
        <fullName evidence="4">Transmembrane protein</fullName>
    </recommendedName>
</protein>
<keyword evidence="3" id="KW-1185">Reference proteome</keyword>
<evidence type="ECO:0000313" key="3">
    <source>
        <dbReference type="Proteomes" id="UP000008866"/>
    </source>
</evidence>